<dbReference type="EMBL" id="JADKYY010000001">
    <property type="protein sequence ID" value="MBF5026403.1"/>
    <property type="molecule type" value="Genomic_DNA"/>
</dbReference>
<dbReference type="CDD" id="cd00610">
    <property type="entry name" value="OAT_like"/>
    <property type="match status" value="1"/>
</dbReference>
<dbReference type="SUPFAM" id="SSF53383">
    <property type="entry name" value="PLP-dependent transferases"/>
    <property type="match status" value="1"/>
</dbReference>
<keyword evidence="4 5" id="KW-0663">Pyridoxal phosphate</keyword>
<keyword evidence="3" id="KW-0808">Transferase</keyword>
<dbReference type="GO" id="GO:0008483">
    <property type="term" value="F:transaminase activity"/>
    <property type="evidence" value="ECO:0007669"/>
    <property type="project" value="UniProtKB-KW"/>
</dbReference>
<dbReference type="Pfam" id="PF00202">
    <property type="entry name" value="Aminotran_3"/>
    <property type="match status" value="1"/>
</dbReference>
<keyword evidence="2 6" id="KW-0032">Aminotransferase</keyword>
<evidence type="ECO:0000256" key="2">
    <source>
        <dbReference type="ARBA" id="ARBA00022576"/>
    </source>
</evidence>
<comment type="cofactor">
    <cofactor evidence="1">
        <name>pyridoxal 5'-phosphate</name>
        <dbReference type="ChEBI" id="CHEBI:597326"/>
    </cofactor>
</comment>
<dbReference type="Gene3D" id="3.40.640.10">
    <property type="entry name" value="Type I PLP-dependent aspartate aminotransferase-like (Major domain)"/>
    <property type="match status" value="1"/>
</dbReference>
<reference evidence="6" key="1">
    <citation type="submission" date="2020-11" db="EMBL/GenBank/DDBJ databases">
        <title>Genome seq and assembly of Planobacterium sp.</title>
        <authorList>
            <person name="Chhetri G."/>
        </authorList>
    </citation>
    <scope>NUCLEOTIDE SEQUENCE</scope>
    <source>
        <strain evidence="6">GCR5</strain>
    </source>
</reference>
<comment type="similarity">
    <text evidence="5">Belongs to the class-III pyridoxal-phosphate-dependent aminotransferase family.</text>
</comment>
<protein>
    <submittedName>
        <fullName evidence="6">Aminotransferase class III-fold pyridoxal phosphate-dependent enzyme</fullName>
    </submittedName>
</protein>
<dbReference type="PANTHER" id="PTHR11986:SF79">
    <property type="entry name" value="ACETYLORNITHINE AMINOTRANSFERASE, MITOCHONDRIAL"/>
    <property type="match status" value="1"/>
</dbReference>
<dbReference type="InterPro" id="IPR015424">
    <property type="entry name" value="PyrdxlP-dep_Trfase"/>
</dbReference>
<dbReference type="AlphaFoldDB" id="A0A930YU48"/>
<dbReference type="Gene3D" id="3.90.1150.10">
    <property type="entry name" value="Aspartate Aminotransferase, domain 1"/>
    <property type="match status" value="1"/>
</dbReference>
<dbReference type="FunFam" id="3.40.640.10:FF:000004">
    <property type="entry name" value="Acetylornithine aminotransferase"/>
    <property type="match status" value="1"/>
</dbReference>
<evidence type="ECO:0000256" key="1">
    <source>
        <dbReference type="ARBA" id="ARBA00001933"/>
    </source>
</evidence>
<dbReference type="GO" id="GO:0042802">
    <property type="term" value="F:identical protein binding"/>
    <property type="evidence" value="ECO:0007669"/>
    <property type="project" value="TreeGrafter"/>
</dbReference>
<name>A0A930YU48_9FLAO</name>
<dbReference type="PIRSF" id="PIRSF000521">
    <property type="entry name" value="Transaminase_4ab_Lys_Orn"/>
    <property type="match status" value="1"/>
</dbReference>
<evidence type="ECO:0000313" key="6">
    <source>
        <dbReference type="EMBL" id="MBF5026403.1"/>
    </source>
</evidence>
<dbReference type="InterPro" id="IPR050103">
    <property type="entry name" value="Class-III_PLP-dep_AT"/>
</dbReference>
<evidence type="ECO:0000313" key="7">
    <source>
        <dbReference type="Proteomes" id="UP000694480"/>
    </source>
</evidence>
<evidence type="ECO:0000256" key="4">
    <source>
        <dbReference type="ARBA" id="ARBA00022898"/>
    </source>
</evidence>
<dbReference type="InterPro" id="IPR015422">
    <property type="entry name" value="PyrdxlP-dep_Trfase_small"/>
</dbReference>
<evidence type="ECO:0000256" key="5">
    <source>
        <dbReference type="RuleBase" id="RU003560"/>
    </source>
</evidence>
<organism evidence="6 7">
    <name type="scientific">Planobacterium oryzisoli</name>
    <dbReference type="NCBI Taxonomy" id="2771435"/>
    <lineage>
        <taxon>Bacteria</taxon>
        <taxon>Pseudomonadati</taxon>
        <taxon>Bacteroidota</taxon>
        <taxon>Flavobacteriia</taxon>
        <taxon>Flavobacteriales</taxon>
        <taxon>Weeksellaceae</taxon>
        <taxon>Chryseobacterium group</taxon>
        <taxon>Chryseobacterium</taxon>
    </lineage>
</organism>
<keyword evidence="7" id="KW-1185">Reference proteome</keyword>
<dbReference type="InterPro" id="IPR015421">
    <property type="entry name" value="PyrdxlP-dep_Trfase_major"/>
</dbReference>
<proteinExistence type="inferred from homology"/>
<comment type="caution">
    <text evidence="6">The sequence shown here is derived from an EMBL/GenBank/DDBJ whole genome shotgun (WGS) entry which is preliminary data.</text>
</comment>
<dbReference type="RefSeq" id="WP_194738329.1">
    <property type="nucleotide sequence ID" value="NZ_JADKYY010000001.1"/>
</dbReference>
<evidence type="ECO:0000256" key="3">
    <source>
        <dbReference type="ARBA" id="ARBA00022679"/>
    </source>
</evidence>
<dbReference type="InterPro" id="IPR005814">
    <property type="entry name" value="Aminotrans_3"/>
</dbReference>
<accession>A0A930YU48</accession>
<dbReference type="PROSITE" id="PS00600">
    <property type="entry name" value="AA_TRANSFER_CLASS_3"/>
    <property type="match status" value="1"/>
</dbReference>
<dbReference type="GO" id="GO:0030170">
    <property type="term" value="F:pyridoxal phosphate binding"/>
    <property type="evidence" value="ECO:0007669"/>
    <property type="project" value="InterPro"/>
</dbReference>
<gene>
    <name evidence="6" type="ORF">IC612_01145</name>
</gene>
<sequence>MELADVYPLLDIELVKGEGLDLWDAKGTQYLDFYGGHAVISIGHSHPHYIKSISKQLEALGYYSNSVQNPLQKKLAQMLGSQSGYDSHRLFLCNSGAEAIENALKVASFHTGKRKFIVFQGGFHGRTSAAVAATDDSFIQAPLNKSEDFLMCPLEDKQAFDRLFQDNKSQLAGVLIEGIQGIGGIFEPSKEFMEHLSKRCREVGAVFICDEIQSGYGRTGTFFAHQHHGVKADIVTVAKGMGNGFPIAGVLIAPDIALWQKMLGTTFGGNHLACSAAIAVLDVLKDENLEENAKQQGAYLIEALSKINGIKAVRGRGLMIALDFEVPSKVIAQQLRSSYAILVGSATHPHTMRLLPSLTITRAQSDYFINSLEKVLRAL</sequence>
<dbReference type="InterPro" id="IPR049704">
    <property type="entry name" value="Aminotrans_3_PPA_site"/>
</dbReference>
<dbReference type="PANTHER" id="PTHR11986">
    <property type="entry name" value="AMINOTRANSFERASE CLASS III"/>
    <property type="match status" value="1"/>
</dbReference>
<dbReference type="Proteomes" id="UP000694480">
    <property type="component" value="Unassembled WGS sequence"/>
</dbReference>